<dbReference type="InterPro" id="IPR043502">
    <property type="entry name" value="DNA/RNA_pol_sf"/>
</dbReference>
<protein>
    <submittedName>
        <fullName evidence="2">Retrovirus-related Pol polyprotein from transposon opus</fullName>
    </submittedName>
</protein>
<evidence type="ECO:0000313" key="3">
    <source>
        <dbReference type="Proteomes" id="UP000257109"/>
    </source>
</evidence>
<dbReference type="AlphaFoldDB" id="A0A371FG29"/>
<gene>
    <name evidence="2" type="primary">pol</name>
    <name evidence="2" type="ORF">CR513_42673</name>
</gene>
<comment type="caution">
    <text evidence="2">The sequence shown here is derived from an EMBL/GenBank/DDBJ whole genome shotgun (WGS) entry which is preliminary data.</text>
</comment>
<proteinExistence type="predicted"/>
<evidence type="ECO:0000259" key="1">
    <source>
        <dbReference type="PROSITE" id="PS50878"/>
    </source>
</evidence>
<dbReference type="EMBL" id="QJKJ01009237">
    <property type="protein sequence ID" value="RDX77236.1"/>
    <property type="molecule type" value="Genomic_DNA"/>
</dbReference>
<name>A0A371FG29_MUCPR</name>
<evidence type="ECO:0000313" key="2">
    <source>
        <dbReference type="EMBL" id="RDX77236.1"/>
    </source>
</evidence>
<reference evidence="2" key="1">
    <citation type="submission" date="2018-05" db="EMBL/GenBank/DDBJ databases">
        <title>Draft genome of Mucuna pruriens seed.</title>
        <authorList>
            <person name="Nnadi N.E."/>
            <person name="Vos R."/>
            <person name="Hasami M.H."/>
            <person name="Devisetty U.K."/>
            <person name="Aguiy J.C."/>
        </authorList>
    </citation>
    <scope>NUCLEOTIDE SEQUENCE [LARGE SCALE GENOMIC DNA]</scope>
    <source>
        <strain evidence="2">JCA_2017</strain>
    </source>
</reference>
<dbReference type="OrthoDB" id="101614at2759"/>
<dbReference type="Pfam" id="PF00078">
    <property type="entry name" value="RVT_1"/>
    <property type="match status" value="1"/>
</dbReference>
<dbReference type="Proteomes" id="UP000257109">
    <property type="component" value="Unassembled WGS sequence"/>
</dbReference>
<dbReference type="PROSITE" id="PS50878">
    <property type="entry name" value="RT_POL"/>
    <property type="match status" value="1"/>
</dbReference>
<sequence length="87" mass="10171">MKRLIDLIFKEHISNQLKVYVDDMVVKSKMDRGHTNSLLSIFGVLRRYQLNLNLEKCSFEVRVSKFLGFILTRRGIEANPEKCNVVN</sequence>
<accession>A0A371FG29</accession>
<dbReference type="InterPro" id="IPR000477">
    <property type="entry name" value="RT_dom"/>
</dbReference>
<dbReference type="InterPro" id="IPR043128">
    <property type="entry name" value="Rev_trsase/Diguanyl_cyclase"/>
</dbReference>
<feature type="domain" description="Reverse transcriptase" evidence="1">
    <location>
        <begin position="1"/>
        <end position="71"/>
    </location>
</feature>
<keyword evidence="3" id="KW-1185">Reference proteome</keyword>
<dbReference type="Gene3D" id="3.30.70.270">
    <property type="match status" value="1"/>
</dbReference>
<feature type="non-terminal residue" evidence="2">
    <location>
        <position position="1"/>
    </location>
</feature>
<dbReference type="SUPFAM" id="SSF56672">
    <property type="entry name" value="DNA/RNA polymerases"/>
    <property type="match status" value="1"/>
</dbReference>
<organism evidence="2 3">
    <name type="scientific">Mucuna pruriens</name>
    <name type="common">Velvet bean</name>
    <name type="synonym">Dolichos pruriens</name>
    <dbReference type="NCBI Taxonomy" id="157652"/>
    <lineage>
        <taxon>Eukaryota</taxon>
        <taxon>Viridiplantae</taxon>
        <taxon>Streptophyta</taxon>
        <taxon>Embryophyta</taxon>
        <taxon>Tracheophyta</taxon>
        <taxon>Spermatophyta</taxon>
        <taxon>Magnoliopsida</taxon>
        <taxon>eudicotyledons</taxon>
        <taxon>Gunneridae</taxon>
        <taxon>Pentapetalae</taxon>
        <taxon>rosids</taxon>
        <taxon>fabids</taxon>
        <taxon>Fabales</taxon>
        <taxon>Fabaceae</taxon>
        <taxon>Papilionoideae</taxon>
        <taxon>50 kb inversion clade</taxon>
        <taxon>NPAAA clade</taxon>
        <taxon>indigoferoid/millettioid clade</taxon>
        <taxon>Phaseoleae</taxon>
        <taxon>Mucuna</taxon>
    </lineage>
</organism>